<protein>
    <submittedName>
        <fullName evidence="1">Uncharacterized protein</fullName>
    </submittedName>
</protein>
<name>A0A8T0VGS8_PANVG</name>
<organism evidence="1 2">
    <name type="scientific">Panicum virgatum</name>
    <name type="common">Blackwell switchgrass</name>
    <dbReference type="NCBI Taxonomy" id="38727"/>
    <lineage>
        <taxon>Eukaryota</taxon>
        <taxon>Viridiplantae</taxon>
        <taxon>Streptophyta</taxon>
        <taxon>Embryophyta</taxon>
        <taxon>Tracheophyta</taxon>
        <taxon>Spermatophyta</taxon>
        <taxon>Magnoliopsida</taxon>
        <taxon>Liliopsida</taxon>
        <taxon>Poales</taxon>
        <taxon>Poaceae</taxon>
        <taxon>PACMAD clade</taxon>
        <taxon>Panicoideae</taxon>
        <taxon>Panicodae</taxon>
        <taxon>Paniceae</taxon>
        <taxon>Panicinae</taxon>
        <taxon>Panicum</taxon>
        <taxon>Panicum sect. Hiantes</taxon>
    </lineage>
</organism>
<reference evidence="1 2" key="1">
    <citation type="submission" date="2020-05" db="EMBL/GenBank/DDBJ databases">
        <title>WGS assembly of Panicum virgatum.</title>
        <authorList>
            <person name="Lovell J.T."/>
            <person name="Jenkins J."/>
            <person name="Shu S."/>
            <person name="Juenger T.E."/>
            <person name="Schmutz J."/>
        </authorList>
    </citation>
    <scope>NUCLEOTIDE SEQUENCE [LARGE SCALE GENOMIC DNA]</scope>
    <source>
        <strain evidence="2">cv. AP13</strain>
    </source>
</reference>
<dbReference type="PANTHER" id="PTHR33710:SF72">
    <property type="entry name" value="OS04G0204200 PROTEIN"/>
    <property type="match status" value="1"/>
</dbReference>
<dbReference type="PANTHER" id="PTHR33710">
    <property type="entry name" value="BNAC02G09200D PROTEIN"/>
    <property type="match status" value="1"/>
</dbReference>
<feature type="non-terminal residue" evidence="1">
    <location>
        <position position="1"/>
    </location>
</feature>
<comment type="caution">
    <text evidence="1">The sequence shown here is derived from an EMBL/GenBank/DDBJ whole genome shotgun (WGS) entry which is preliminary data.</text>
</comment>
<dbReference type="SUPFAM" id="SSF56219">
    <property type="entry name" value="DNase I-like"/>
    <property type="match status" value="1"/>
</dbReference>
<dbReference type="Gene3D" id="3.60.10.10">
    <property type="entry name" value="Endonuclease/exonuclease/phosphatase"/>
    <property type="match status" value="1"/>
</dbReference>
<sequence length="219" mass="25141">HWVPPSGRSGGILLGVDLSVFVVESTQVGDFFVKFIVKNKCDGFRWVLMAVYGAAQPEHKDSFLAEFAISILLEVPRKKNNDIFDSRWPLLFNACIETLNLRELALSGRRFTWASSAEVPTYEKLDRILVSTDWEQKFSISTVEALTRELSDHTPLLLDTGNAAHRGNNHLFKFELGWLTRDGFHEMVAKLLSPQEVEYKNLLHSELTMLLREEELYWL</sequence>
<accession>A0A8T0VGS8</accession>
<proteinExistence type="predicted"/>
<dbReference type="Proteomes" id="UP000823388">
    <property type="component" value="Chromosome 2N"/>
</dbReference>
<keyword evidence="2" id="KW-1185">Reference proteome</keyword>
<dbReference type="InterPro" id="IPR036691">
    <property type="entry name" value="Endo/exonu/phosph_ase_sf"/>
</dbReference>
<evidence type="ECO:0000313" key="1">
    <source>
        <dbReference type="EMBL" id="KAG2632796.1"/>
    </source>
</evidence>
<gene>
    <name evidence="1" type="ORF">PVAP13_2NG128603</name>
</gene>
<evidence type="ECO:0000313" key="2">
    <source>
        <dbReference type="Proteomes" id="UP000823388"/>
    </source>
</evidence>
<dbReference type="EMBL" id="CM029040">
    <property type="protein sequence ID" value="KAG2632796.1"/>
    <property type="molecule type" value="Genomic_DNA"/>
</dbReference>
<dbReference type="AlphaFoldDB" id="A0A8T0VGS8"/>